<reference evidence="3" key="1">
    <citation type="journal article" date="2014" name="Int. J. Syst. Evol. Microbiol.">
        <title>Complete genome sequence of Corynebacterium casei LMG S-19264T (=DSM 44701T), isolated from a smear-ripened cheese.</title>
        <authorList>
            <consortium name="US DOE Joint Genome Institute (JGI-PGF)"/>
            <person name="Walter F."/>
            <person name="Albersmeier A."/>
            <person name="Kalinowski J."/>
            <person name="Ruckert C."/>
        </authorList>
    </citation>
    <scope>NUCLEOTIDE SEQUENCE</scope>
    <source>
        <strain evidence="3">VKM Ac-1321</strain>
    </source>
</reference>
<feature type="chain" id="PRO_5040952254" description="Lipoprotein" evidence="2">
    <location>
        <begin position="27"/>
        <end position="118"/>
    </location>
</feature>
<feature type="compositionally biased region" description="Low complexity" evidence="1">
    <location>
        <begin position="60"/>
        <end position="78"/>
    </location>
</feature>
<gene>
    <name evidence="3" type="ORF">GCM10017581_062820</name>
</gene>
<feature type="region of interest" description="Disordered" evidence="1">
    <location>
        <begin position="60"/>
        <end position="118"/>
    </location>
</feature>
<keyword evidence="4" id="KW-1185">Reference proteome</keyword>
<sequence length="118" mass="11883">MRRSTSVPLGRSYLALAALATTGGLAACSRQQQTYCADQNGVVVPDARCDDGSPGHYYYTGSYGRGRSPGYRLSGGSRVSSTDSIGRSNAGLPSTGHVANGTTHSGGFGSGSKGSSGS</sequence>
<evidence type="ECO:0000313" key="3">
    <source>
        <dbReference type="EMBL" id="GLL04535.1"/>
    </source>
</evidence>
<proteinExistence type="predicted"/>
<name>A0A9W6KQF0_9ACTN</name>
<dbReference type="EMBL" id="BSFP01000046">
    <property type="protein sequence ID" value="GLL04535.1"/>
    <property type="molecule type" value="Genomic_DNA"/>
</dbReference>
<protein>
    <recommendedName>
        <fullName evidence="5">Lipoprotein</fullName>
    </recommendedName>
</protein>
<accession>A0A9W6KQF0</accession>
<dbReference type="RefSeq" id="WP_223097733.1">
    <property type="nucleotide sequence ID" value="NZ_BAAAXA010000001.1"/>
</dbReference>
<organism evidence="3 4">
    <name type="scientific">Dactylosporangium matsuzakiense</name>
    <dbReference type="NCBI Taxonomy" id="53360"/>
    <lineage>
        <taxon>Bacteria</taxon>
        <taxon>Bacillati</taxon>
        <taxon>Actinomycetota</taxon>
        <taxon>Actinomycetes</taxon>
        <taxon>Micromonosporales</taxon>
        <taxon>Micromonosporaceae</taxon>
        <taxon>Dactylosporangium</taxon>
    </lineage>
</organism>
<feature type="signal peptide" evidence="2">
    <location>
        <begin position="1"/>
        <end position="26"/>
    </location>
</feature>
<comment type="caution">
    <text evidence="3">The sequence shown here is derived from an EMBL/GenBank/DDBJ whole genome shotgun (WGS) entry which is preliminary data.</text>
</comment>
<reference evidence="3" key="2">
    <citation type="submission" date="2023-01" db="EMBL/GenBank/DDBJ databases">
        <authorList>
            <person name="Sun Q."/>
            <person name="Evtushenko L."/>
        </authorList>
    </citation>
    <scope>NUCLEOTIDE SEQUENCE</scope>
    <source>
        <strain evidence="3">VKM Ac-1321</strain>
    </source>
</reference>
<dbReference type="Proteomes" id="UP001143480">
    <property type="component" value="Unassembled WGS sequence"/>
</dbReference>
<dbReference type="PROSITE" id="PS51257">
    <property type="entry name" value="PROKAR_LIPOPROTEIN"/>
    <property type="match status" value="1"/>
</dbReference>
<keyword evidence="2" id="KW-0732">Signal</keyword>
<evidence type="ECO:0000256" key="2">
    <source>
        <dbReference type="SAM" id="SignalP"/>
    </source>
</evidence>
<evidence type="ECO:0008006" key="5">
    <source>
        <dbReference type="Google" id="ProtNLM"/>
    </source>
</evidence>
<evidence type="ECO:0000256" key="1">
    <source>
        <dbReference type="SAM" id="MobiDB-lite"/>
    </source>
</evidence>
<dbReference type="AlphaFoldDB" id="A0A9W6KQF0"/>
<evidence type="ECO:0000313" key="4">
    <source>
        <dbReference type="Proteomes" id="UP001143480"/>
    </source>
</evidence>
<feature type="compositionally biased region" description="Gly residues" evidence="1">
    <location>
        <begin position="104"/>
        <end position="118"/>
    </location>
</feature>